<feature type="compositionally biased region" description="Low complexity" evidence="1">
    <location>
        <begin position="142"/>
        <end position="158"/>
    </location>
</feature>
<comment type="caution">
    <text evidence="2">The sequence shown here is derived from an EMBL/GenBank/DDBJ whole genome shotgun (WGS) entry which is preliminary data.</text>
</comment>
<organism evidence="2 3">
    <name type="scientific">Eumeta variegata</name>
    <name type="common">Bagworm moth</name>
    <name type="synonym">Eumeta japonica</name>
    <dbReference type="NCBI Taxonomy" id="151549"/>
    <lineage>
        <taxon>Eukaryota</taxon>
        <taxon>Metazoa</taxon>
        <taxon>Ecdysozoa</taxon>
        <taxon>Arthropoda</taxon>
        <taxon>Hexapoda</taxon>
        <taxon>Insecta</taxon>
        <taxon>Pterygota</taxon>
        <taxon>Neoptera</taxon>
        <taxon>Endopterygota</taxon>
        <taxon>Lepidoptera</taxon>
        <taxon>Glossata</taxon>
        <taxon>Ditrysia</taxon>
        <taxon>Tineoidea</taxon>
        <taxon>Psychidae</taxon>
        <taxon>Oiketicinae</taxon>
        <taxon>Eumeta</taxon>
    </lineage>
</organism>
<protein>
    <submittedName>
        <fullName evidence="2">Uncharacterized protein</fullName>
    </submittedName>
</protein>
<proteinExistence type="predicted"/>
<keyword evidence="3" id="KW-1185">Reference proteome</keyword>
<feature type="compositionally biased region" description="Basic and acidic residues" evidence="1">
    <location>
        <begin position="76"/>
        <end position="91"/>
    </location>
</feature>
<feature type="compositionally biased region" description="Basic and acidic residues" evidence="1">
    <location>
        <begin position="128"/>
        <end position="140"/>
    </location>
</feature>
<reference evidence="2 3" key="1">
    <citation type="journal article" date="2019" name="Commun. Biol.">
        <title>The bagworm genome reveals a unique fibroin gene that provides high tensile strength.</title>
        <authorList>
            <person name="Kono N."/>
            <person name="Nakamura H."/>
            <person name="Ohtoshi R."/>
            <person name="Tomita M."/>
            <person name="Numata K."/>
            <person name="Arakawa K."/>
        </authorList>
    </citation>
    <scope>NUCLEOTIDE SEQUENCE [LARGE SCALE GENOMIC DNA]</scope>
</reference>
<dbReference type="Proteomes" id="UP000299102">
    <property type="component" value="Unassembled WGS sequence"/>
</dbReference>
<name>A0A4C1ZIE8_EUMVA</name>
<gene>
    <name evidence="2" type="ORF">EVAR_53094_1</name>
</gene>
<evidence type="ECO:0000256" key="1">
    <source>
        <dbReference type="SAM" id="MobiDB-lite"/>
    </source>
</evidence>
<evidence type="ECO:0000313" key="3">
    <source>
        <dbReference type="Proteomes" id="UP000299102"/>
    </source>
</evidence>
<dbReference type="EMBL" id="BGZK01001823">
    <property type="protein sequence ID" value="GBP86894.1"/>
    <property type="molecule type" value="Genomic_DNA"/>
</dbReference>
<evidence type="ECO:0000313" key="2">
    <source>
        <dbReference type="EMBL" id="GBP86894.1"/>
    </source>
</evidence>
<dbReference type="AlphaFoldDB" id="A0A4C1ZIE8"/>
<accession>A0A4C1ZIE8</accession>
<feature type="region of interest" description="Disordered" evidence="1">
    <location>
        <begin position="63"/>
        <end position="166"/>
    </location>
</feature>
<sequence>MRRVARAHFARVTAPPLPEVEPPLKLFTPHTICDSAAVVSWLTSLCLAWEDLLLPVQARRDLTDLPPISGVGGGRKSSDADTEEISRRPESRGSTASDEGGFNEPSPEVVARLRPAEYREPAPPPLTSDHRDTECTKSDPDTLSVQQQASATSATADDLAPEGASQTKKVCLQVIKKRPRKPDVADVHEWCSAATGKLNAPLIVFCNKSHLHVNRNVK</sequence>